<dbReference type="PROSITE" id="PS50013">
    <property type="entry name" value="CHROMO_2"/>
    <property type="match status" value="1"/>
</dbReference>
<evidence type="ECO:0000256" key="1">
    <source>
        <dbReference type="SAM" id="Coils"/>
    </source>
</evidence>
<dbReference type="EnsemblProtists" id="EOD29057">
    <property type="protein sequence ID" value="EOD29057"/>
    <property type="gene ID" value="EMIHUDRAFT_123256"/>
</dbReference>
<name>A0A0D3JZX2_EMIH1</name>
<feature type="domain" description="Chromo" evidence="2">
    <location>
        <begin position="90"/>
        <end position="127"/>
    </location>
</feature>
<dbReference type="InterPro" id="IPR016197">
    <property type="entry name" value="Chromo-like_dom_sf"/>
</dbReference>
<dbReference type="AlphaFoldDB" id="A0A0D3JZX2"/>
<dbReference type="PaxDb" id="2903-EOD29057"/>
<dbReference type="SUPFAM" id="SSF54160">
    <property type="entry name" value="Chromo domain-like"/>
    <property type="match status" value="1"/>
</dbReference>
<evidence type="ECO:0000259" key="2">
    <source>
        <dbReference type="PROSITE" id="PS50013"/>
    </source>
</evidence>
<accession>A0A0D3JZX2</accession>
<proteinExistence type="predicted"/>
<keyword evidence="4" id="KW-1185">Reference proteome</keyword>
<dbReference type="Proteomes" id="UP000013827">
    <property type="component" value="Unassembled WGS sequence"/>
</dbReference>
<organism evidence="3 4">
    <name type="scientific">Emiliania huxleyi (strain CCMP1516)</name>
    <dbReference type="NCBI Taxonomy" id="280463"/>
    <lineage>
        <taxon>Eukaryota</taxon>
        <taxon>Haptista</taxon>
        <taxon>Haptophyta</taxon>
        <taxon>Prymnesiophyceae</taxon>
        <taxon>Isochrysidales</taxon>
        <taxon>Noelaerhabdaceae</taxon>
        <taxon>Emiliania</taxon>
    </lineage>
</organism>
<keyword evidence="1" id="KW-0175">Coiled coil</keyword>
<dbReference type="InterPro" id="IPR000953">
    <property type="entry name" value="Chromo/chromo_shadow_dom"/>
</dbReference>
<sequence length="355" mass="38981">MRIRLGITAESQAAASAEVAKAARLDAEADAAEEEAEEEEEAEAAAVAIEEAAEEAQAAAKAAFDEARAALEAATAALDGARAALAGNSYNVQKVIAWRQRAGGIELLTAWEDYDVDGWTWEPLDNIPQRFVRAFHAQRERLPTSFFYVVTRMRDRIAFKVIERTGPMFGLAVLVEEASLREYALALLQYFSTPPSGTKAKIAVKEDHWQRAHTLTIFSQEHAAWIVSLHESRPTHGVGALRIRGARRMSNMLLVACNARTPMRLSFVEPRAGGSDAPAPGSYKFTVEFTTVGINSATSDIMPYTAPTDELRLEMAEAHALVAYAKKTLKQPWAAEPVRHRLRASGWCDQPVAFQ</sequence>
<feature type="coiled-coil region" evidence="1">
    <location>
        <begin position="15"/>
        <end position="84"/>
    </location>
</feature>
<evidence type="ECO:0000313" key="4">
    <source>
        <dbReference type="Proteomes" id="UP000013827"/>
    </source>
</evidence>
<dbReference type="SMART" id="SM00298">
    <property type="entry name" value="CHROMO"/>
    <property type="match status" value="1"/>
</dbReference>
<reference evidence="3" key="2">
    <citation type="submission" date="2024-10" db="UniProtKB">
        <authorList>
            <consortium name="EnsemblProtists"/>
        </authorList>
    </citation>
    <scope>IDENTIFICATION</scope>
</reference>
<protein>
    <recommendedName>
        <fullName evidence="2">Chromo domain-containing protein</fullName>
    </recommendedName>
</protein>
<evidence type="ECO:0000313" key="3">
    <source>
        <dbReference type="EnsemblProtists" id="EOD29057"/>
    </source>
</evidence>
<dbReference type="Gene3D" id="2.40.50.40">
    <property type="match status" value="1"/>
</dbReference>
<reference evidence="4" key="1">
    <citation type="journal article" date="2013" name="Nature">
        <title>Pan genome of the phytoplankton Emiliania underpins its global distribution.</title>
        <authorList>
            <person name="Read B.A."/>
            <person name="Kegel J."/>
            <person name="Klute M.J."/>
            <person name="Kuo A."/>
            <person name="Lefebvre S.C."/>
            <person name="Maumus F."/>
            <person name="Mayer C."/>
            <person name="Miller J."/>
            <person name="Monier A."/>
            <person name="Salamov A."/>
            <person name="Young J."/>
            <person name="Aguilar M."/>
            <person name="Claverie J.M."/>
            <person name="Frickenhaus S."/>
            <person name="Gonzalez K."/>
            <person name="Herman E.K."/>
            <person name="Lin Y.C."/>
            <person name="Napier J."/>
            <person name="Ogata H."/>
            <person name="Sarno A.F."/>
            <person name="Shmutz J."/>
            <person name="Schroeder D."/>
            <person name="de Vargas C."/>
            <person name="Verret F."/>
            <person name="von Dassow P."/>
            <person name="Valentin K."/>
            <person name="Van de Peer Y."/>
            <person name="Wheeler G."/>
            <person name="Dacks J.B."/>
            <person name="Delwiche C.F."/>
            <person name="Dyhrman S.T."/>
            <person name="Glockner G."/>
            <person name="John U."/>
            <person name="Richards T."/>
            <person name="Worden A.Z."/>
            <person name="Zhang X."/>
            <person name="Grigoriev I.V."/>
            <person name="Allen A.E."/>
            <person name="Bidle K."/>
            <person name="Borodovsky M."/>
            <person name="Bowler C."/>
            <person name="Brownlee C."/>
            <person name="Cock J.M."/>
            <person name="Elias M."/>
            <person name="Gladyshev V.N."/>
            <person name="Groth M."/>
            <person name="Guda C."/>
            <person name="Hadaegh A."/>
            <person name="Iglesias-Rodriguez M.D."/>
            <person name="Jenkins J."/>
            <person name="Jones B.M."/>
            <person name="Lawson T."/>
            <person name="Leese F."/>
            <person name="Lindquist E."/>
            <person name="Lobanov A."/>
            <person name="Lomsadze A."/>
            <person name="Malik S.B."/>
            <person name="Marsh M.E."/>
            <person name="Mackinder L."/>
            <person name="Mock T."/>
            <person name="Mueller-Roeber B."/>
            <person name="Pagarete A."/>
            <person name="Parker M."/>
            <person name="Probert I."/>
            <person name="Quesneville H."/>
            <person name="Raines C."/>
            <person name="Rensing S.A."/>
            <person name="Riano-Pachon D.M."/>
            <person name="Richier S."/>
            <person name="Rokitta S."/>
            <person name="Shiraiwa Y."/>
            <person name="Soanes D.M."/>
            <person name="van der Giezen M."/>
            <person name="Wahlund T.M."/>
            <person name="Williams B."/>
            <person name="Wilson W."/>
            <person name="Wolfe G."/>
            <person name="Wurch L.L."/>
        </authorList>
    </citation>
    <scope>NUCLEOTIDE SEQUENCE</scope>
</reference>